<dbReference type="Proteomes" id="UP001250858">
    <property type="component" value="Chromosome"/>
</dbReference>
<name>A0ABY9RTT8_9ACTN</name>
<dbReference type="Pfam" id="PF13646">
    <property type="entry name" value="HEAT_2"/>
    <property type="match status" value="2"/>
</dbReference>
<dbReference type="Gene3D" id="1.25.10.10">
    <property type="entry name" value="Leucine-rich Repeat Variant"/>
    <property type="match status" value="1"/>
</dbReference>
<dbReference type="SUPFAM" id="SSF48371">
    <property type="entry name" value="ARM repeat"/>
    <property type="match status" value="1"/>
</dbReference>
<dbReference type="RefSeq" id="WP_309548562.1">
    <property type="nucleotide sequence ID" value="NZ_CP133762.1"/>
</dbReference>
<reference evidence="1 2" key="1">
    <citation type="submission" date="2023-09" db="EMBL/GenBank/DDBJ databases">
        <title>Complete genome of Streptomyces roseicoloratus T14.</title>
        <authorList>
            <person name="Bashizi T."/>
            <person name="Kim M.-J."/>
            <person name="Lee G."/>
            <person name="Tagele S.B."/>
            <person name="Shin J.-H."/>
        </authorList>
    </citation>
    <scope>NUCLEOTIDE SEQUENCE [LARGE SCALE GENOMIC DNA]</scope>
    <source>
        <strain evidence="1 2">T14</strain>
    </source>
</reference>
<dbReference type="InterPro" id="IPR011989">
    <property type="entry name" value="ARM-like"/>
</dbReference>
<protein>
    <submittedName>
        <fullName evidence="1">HEAT repeat domain-containing protein</fullName>
    </submittedName>
</protein>
<accession>A0ABY9RTT8</accession>
<gene>
    <name evidence="1" type="ORF">RGF97_13060</name>
</gene>
<evidence type="ECO:0000313" key="1">
    <source>
        <dbReference type="EMBL" id="WMX45596.1"/>
    </source>
</evidence>
<evidence type="ECO:0000313" key="2">
    <source>
        <dbReference type="Proteomes" id="UP001250858"/>
    </source>
</evidence>
<dbReference type="InterPro" id="IPR016024">
    <property type="entry name" value="ARM-type_fold"/>
</dbReference>
<organism evidence="1 2">
    <name type="scientific">Streptomyces roseicoloratus</name>
    <dbReference type="NCBI Taxonomy" id="2508722"/>
    <lineage>
        <taxon>Bacteria</taxon>
        <taxon>Bacillati</taxon>
        <taxon>Actinomycetota</taxon>
        <taxon>Actinomycetes</taxon>
        <taxon>Kitasatosporales</taxon>
        <taxon>Streptomycetaceae</taxon>
        <taxon>Streptomyces</taxon>
    </lineage>
</organism>
<keyword evidence="2" id="KW-1185">Reference proteome</keyword>
<dbReference type="EMBL" id="CP133762">
    <property type="protein sequence ID" value="WMX45596.1"/>
    <property type="molecule type" value="Genomic_DNA"/>
</dbReference>
<proteinExistence type="predicted"/>
<sequence>MATFVHLTPAAYTARIRRNGVRAAGHGRGTVNAGVRGVYVFPVLPSYTLTHQWLRELGRRPGPRGLVAVHVRLPDGEPVTVGRYSDREPVRTTAAEAVRRIGALEDARGWEVFLPRPVARGEVRQIRPVRQVHGWRYFPDAHGVTPCTCDGCRVRGEYGSRRLRARRPHPLDGPPPAPRILLDRLDRAESRDDRAALREILHWYGLRRRGPLSRLATLAGHPDPTVRTALAEAVAGWSTPGVDALLRQSAGDGTPEVRRAVAAHAAYREPAEATALLTILAADPSPAVREAAADSLAELDTPEAASLLAHLANDPAPAVREAVAAYLDE</sequence>